<evidence type="ECO:0000313" key="2">
    <source>
        <dbReference type="Proteomes" id="UP000675881"/>
    </source>
</evidence>
<accession>A0A7R8H107</accession>
<keyword evidence="2" id="KW-1185">Reference proteome</keyword>
<evidence type="ECO:0000313" key="1">
    <source>
        <dbReference type="EMBL" id="CAF2799127.1"/>
    </source>
</evidence>
<gene>
    <name evidence="1" type="ORF">LSAA_2493</name>
</gene>
<dbReference type="AlphaFoldDB" id="A0A7R8H107"/>
<name>A0A7R8H107_LEPSM</name>
<dbReference type="EMBL" id="HG994589">
    <property type="protein sequence ID" value="CAF2799127.1"/>
    <property type="molecule type" value="Genomic_DNA"/>
</dbReference>
<sequence length="128" mass="13665">MTTVIIILTSWKKQRTVPSGNILQVCLSSPLGNDSESRPSAIHTKSVVHTGVRKTLVNLNRTVSSSEAVRTSANKVIYSVSASPTVKTWVSRQSFTLISHCSPSKSGRAVAFKVTNKIDASPTIPAGT</sequence>
<reference evidence="1" key="1">
    <citation type="submission" date="2021-02" db="EMBL/GenBank/DDBJ databases">
        <authorList>
            <person name="Bekaert M."/>
        </authorList>
    </citation>
    <scope>NUCLEOTIDE SEQUENCE</scope>
    <source>
        <strain evidence="1">IoA-00</strain>
    </source>
</reference>
<proteinExistence type="predicted"/>
<protein>
    <submittedName>
        <fullName evidence="1">(salmon louse) hypothetical protein</fullName>
    </submittedName>
</protein>
<organism evidence="1 2">
    <name type="scientific">Lepeophtheirus salmonis</name>
    <name type="common">Salmon louse</name>
    <name type="synonym">Caligus salmonis</name>
    <dbReference type="NCBI Taxonomy" id="72036"/>
    <lineage>
        <taxon>Eukaryota</taxon>
        <taxon>Metazoa</taxon>
        <taxon>Ecdysozoa</taxon>
        <taxon>Arthropoda</taxon>
        <taxon>Crustacea</taxon>
        <taxon>Multicrustacea</taxon>
        <taxon>Hexanauplia</taxon>
        <taxon>Copepoda</taxon>
        <taxon>Siphonostomatoida</taxon>
        <taxon>Caligidae</taxon>
        <taxon>Lepeophtheirus</taxon>
    </lineage>
</organism>
<dbReference type="Proteomes" id="UP000675881">
    <property type="component" value="Chromosome 10"/>
</dbReference>